<gene>
    <name evidence="1" type="ORF">GPY42_12195</name>
</gene>
<protein>
    <submittedName>
        <fullName evidence="1">Uncharacterized protein</fullName>
    </submittedName>
</protein>
<reference evidence="1 2" key="1">
    <citation type="submission" date="2019-12" db="EMBL/GenBank/DDBJ databases">
        <title>Engineering Photorhabdus to improve their lethality against agricultural pests.</title>
        <authorList>
            <person name="Machado R.A.R."/>
        </authorList>
    </citation>
    <scope>NUCLEOTIDE SEQUENCE [LARGE SCALE GENOMIC DNA]</scope>
    <source>
        <strain evidence="1 2">M-HU2</strain>
    </source>
</reference>
<keyword evidence="2" id="KW-1185">Reference proteome</keyword>
<comment type="caution">
    <text evidence="1">The sequence shown here is derived from an EMBL/GenBank/DDBJ whole genome shotgun (WGS) entry which is preliminary data.</text>
</comment>
<proteinExistence type="predicted"/>
<accession>A0ABX0AZ73</accession>
<dbReference type="EMBL" id="WSFE01000016">
    <property type="protein sequence ID" value="NDL25905.1"/>
    <property type="molecule type" value="Genomic_DNA"/>
</dbReference>
<dbReference type="RefSeq" id="WP_146748094.1">
    <property type="nucleotide sequence ID" value="NZ_CAWPKC010000016.1"/>
</dbReference>
<sequence length="148" mass="16827">MYYRLINEETGLYLGVRESSSNRIVRGFSLDEVSQERNNIHVVWAISHRFDGAQIGALDALIRGQFFRLANGYEKIVVDGRIYDALTVDSPDGNTLKFTVSEHHNGLYTIQPANDRNAYLSIPPKQVAYHPSVICGHKLSYWKLELNT</sequence>
<name>A0ABX0AZ73_9GAMM</name>
<organism evidence="1 2">
    <name type="scientific">Photorhabdus kayaii</name>
    <dbReference type="NCBI Taxonomy" id="230088"/>
    <lineage>
        <taxon>Bacteria</taxon>
        <taxon>Pseudomonadati</taxon>
        <taxon>Pseudomonadota</taxon>
        <taxon>Gammaproteobacteria</taxon>
        <taxon>Enterobacterales</taxon>
        <taxon>Morganellaceae</taxon>
        <taxon>Photorhabdus</taxon>
    </lineage>
</organism>
<evidence type="ECO:0000313" key="2">
    <source>
        <dbReference type="Proteomes" id="UP000470051"/>
    </source>
</evidence>
<evidence type="ECO:0000313" key="1">
    <source>
        <dbReference type="EMBL" id="NDL25905.1"/>
    </source>
</evidence>
<dbReference type="Proteomes" id="UP000470051">
    <property type="component" value="Unassembled WGS sequence"/>
</dbReference>